<feature type="coiled-coil region" evidence="1">
    <location>
        <begin position="190"/>
        <end position="296"/>
    </location>
</feature>
<feature type="domain" description="Rad50/SbcC-type AAA" evidence="2">
    <location>
        <begin position="6"/>
        <end position="246"/>
    </location>
</feature>
<dbReference type="InterPro" id="IPR027417">
    <property type="entry name" value="P-loop_NTPase"/>
</dbReference>
<name>A0A1I6CMP1_9RHOB</name>
<dbReference type="Gene3D" id="3.40.50.300">
    <property type="entry name" value="P-loop containing nucleotide triphosphate hydrolases"/>
    <property type="match status" value="2"/>
</dbReference>
<dbReference type="InterPro" id="IPR038729">
    <property type="entry name" value="Rad50/SbcC_AAA"/>
</dbReference>
<dbReference type="STRING" id="871652.SAMN04515673_1019"/>
<protein>
    <submittedName>
        <fullName evidence="3">DNA sulfur modification protein DndD</fullName>
    </submittedName>
</protein>
<dbReference type="RefSeq" id="WP_092075373.1">
    <property type="nucleotide sequence ID" value="NZ_FOYI01000001.1"/>
</dbReference>
<reference evidence="3 4" key="1">
    <citation type="submission" date="2016-10" db="EMBL/GenBank/DDBJ databases">
        <authorList>
            <person name="de Groot N.N."/>
        </authorList>
    </citation>
    <scope>NUCLEOTIDE SEQUENCE [LARGE SCALE GENOMIC DNA]</scope>
    <source>
        <strain evidence="4">KMM 9023,NRIC 0796,JCM 17311,KCTC 23692</strain>
    </source>
</reference>
<dbReference type="SUPFAM" id="SSF75712">
    <property type="entry name" value="Rad50 coiled-coil Zn hook"/>
    <property type="match status" value="1"/>
</dbReference>
<evidence type="ECO:0000313" key="3">
    <source>
        <dbReference type="EMBL" id="SFQ94431.1"/>
    </source>
</evidence>
<evidence type="ECO:0000313" key="4">
    <source>
        <dbReference type="Proteomes" id="UP000199302"/>
    </source>
</evidence>
<dbReference type="PANTHER" id="PTHR32114:SF2">
    <property type="entry name" value="ABC TRANSPORTER ABCH.3"/>
    <property type="match status" value="1"/>
</dbReference>
<organism evidence="3 4">
    <name type="scientific">Poseidonocella sedimentorum</name>
    <dbReference type="NCBI Taxonomy" id="871652"/>
    <lineage>
        <taxon>Bacteria</taxon>
        <taxon>Pseudomonadati</taxon>
        <taxon>Pseudomonadota</taxon>
        <taxon>Alphaproteobacteria</taxon>
        <taxon>Rhodobacterales</taxon>
        <taxon>Roseobacteraceae</taxon>
        <taxon>Poseidonocella</taxon>
    </lineage>
</organism>
<keyword evidence="4" id="KW-1185">Reference proteome</keyword>
<dbReference type="Pfam" id="PF13476">
    <property type="entry name" value="AAA_23"/>
    <property type="match status" value="1"/>
</dbReference>
<sequence length="650" mass="73613">MLAIESLTLKNFGAFKGEQRINFPKAPGILVFYGENMRGKTTLLNAIRFALFGKVVGRGRRPVPFHALVNLEARAAGENEFEVQLELRYAGTHYRLTRTGVPKAMALDEQDEVEYTAQYYLERGGHILPPEEARRELGKILPEQISRFFLFDGELLQEYEDLLHQDTDTGEKISQAIERILGLPILTGSRQSAKEALERAERAVAKAAQNDKQTAEFGSELVRLNEEKAEYNSDILRQKEDLEELKAQQLEVEEGMRRNARMDSLMKDRDRIKGEIARLEDQKREAIEDLQKAMATGWSSLIHERLATLADQLRSRETDFQAVVTRSKVLNDLASGASDNCPTCMQEIGPKALEALKKQLVGHDAETGDISEELSNVRQRLHAINKQLKVSSPQILELLWQKYDGLEDQLYEQSIELDDVVSKITSDAESEIRDLIRKYESTVGEITALKGGIEATQDKLAENESYRQKLQLKLEKISGGGITDEQRRRDISRDLYDLFCESVDTYRNELRQCVEDDASEFFRQMTTEPDYAGLRINDTYGLTIMHKDGSPIPVRSAGAEHVVAMSLVAALQNNAPLRGPIFIDSPFGRLDAGHRQNVLKTLPEMADQVVLLVYEGEMPPENARETLKQRLIAEWKLVRKSARHTVLESQ</sequence>
<evidence type="ECO:0000259" key="2">
    <source>
        <dbReference type="Pfam" id="PF13476"/>
    </source>
</evidence>
<accession>A0A1I6CMP1</accession>
<keyword evidence="1" id="KW-0175">Coiled coil</keyword>
<dbReference type="EMBL" id="FOYI01000001">
    <property type="protein sequence ID" value="SFQ94431.1"/>
    <property type="molecule type" value="Genomic_DNA"/>
</dbReference>
<dbReference type="AlphaFoldDB" id="A0A1I6CMP1"/>
<gene>
    <name evidence="3" type="ORF">SAMN04515673_1019</name>
</gene>
<evidence type="ECO:0000256" key="1">
    <source>
        <dbReference type="SAM" id="Coils"/>
    </source>
</evidence>
<dbReference type="PANTHER" id="PTHR32114">
    <property type="entry name" value="ABC TRANSPORTER ABCH.3"/>
    <property type="match status" value="1"/>
</dbReference>
<dbReference type="GO" id="GO:0006302">
    <property type="term" value="P:double-strand break repair"/>
    <property type="evidence" value="ECO:0007669"/>
    <property type="project" value="InterPro"/>
</dbReference>
<proteinExistence type="predicted"/>
<dbReference type="OrthoDB" id="9795626at2"/>
<dbReference type="SUPFAM" id="SSF52540">
    <property type="entry name" value="P-loop containing nucleoside triphosphate hydrolases"/>
    <property type="match status" value="2"/>
</dbReference>
<dbReference type="Proteomes" id="UP000199302">
    <property type="component" value="Unassembled WGS sequence"/>
</dbReference>
<dbReference type="GO" id="GO:0016887">
    <property type="term" value="F:ATP hydrolysis activity"/>
    <property type="evidence" value="ECO:0007669"/>
    <property type="project" value="InterPro"/>
</dbReference>